<protein>
    <submittedName>
        <fullName evidence="7">Putative secreted protein</fullName>
    </submittedName>
</protein>
<dbReference type="PANTHER" id="PTHR33802">
    <property type="entry name" value="SI:CH211-161H7.5-RELATED"/>
    <property type="match status" value="1"/>
</dbReference>
<evidence type="ECO:0000313" key="8">
    <source>
        <dbReference type="Proteomes" id="UP000023703"/>
    </source>
</evidence>
<feature type="transmembrane region" description="Helical" evidence="6">
    <location>
        <begin position="197"/>
        <end position="214"/>
    </location>
</feature>
<keyword evidence="5 6" id="KW-0472">Membrane</keyword>
<dbReference type="HOGENOM" id="CLU_067293_0_0_11"/>
<comment type="similarity">
    <text evidence="2">Belongs to the TspO/BZRP family.</text>
</comment>
<feature type="transmembrane region" description="Helical" evidence="6">
    <location>
        <begin position="160"/>
        <end position="182"/>
    </location>
</feature>
<comment type="subcellular location">
    <subcellularLocation>
        <location evidence="1">Membrane</location>
        <topology evidence="1">Multi-pass membrane protein</topology>
    </subcellularLocation>
</comment>
<keyword evidence="4 6" id="KW-1133">Transmembrane helix</keyword>
<dbReference type="InterPro" id="IPR038330">
    <property type="entry name" value="TspO/MBR-related_sf"/>
</dbReference>
<feature type="transmembrane region" description="Helical" evidence="6">
    <location>
        <begin position="221"/>
        <end position="239"/>
    </location>
</feature>
<feature type="transmembrane region" description="Helical" evidence="6">
    <location>
        <begin position="98"/>
        <end position="115"/>
    </location>
</feature>
<organism evidence="7 8">
    <name type="scientific">Corynebacterium glyciniphilum AJ 3170</name>
    <dbReference type="NCBI Taxonomy" id="1404245"/>
    <lineage>
        <taxon>Bacteria</taxon>
        <taxon>Bacillati</taxon>
        <taxon>Actinomycetota</taxon>
        <taxon>Actinomycetes</taxon>
        <taxon>Mycobacteriales</taxon>
        <taxon>Corynebacteriaceae</taxon>
        <taxon>Corynebacterium</taxon>
    </lineage>
</organism>
<evidence type="ECO:0000256" key="2">
    <source>
        <dbReference type="ARBA" id="ARBA00007524"/>
    </source>
</evidence>
<feature type="transmembrane region" description="Helical" evidence="6">
    <location>
        <begin position="251"/>
        <end position="269"/>
    </location>
</feature>
<keyword evidence="8" id="KW-1185">Reference proteome</keyword>
<proteinExistence type="inferred from homology"/>
<reference evidence="7 8" key="1">
    <citation type="journal article" date="2015" name="Int. J. Syst. Evol. Microbiol.">
        <title>Revisiting Corynebacterium glyciniphilum (ex Kubota et al., 1972) sp. nov., nom. rev., isolated from putrefied banana.</title>
        <authorList>
            <person name="Al-Dilaimi A."/>
            <person name="Bednarz H."/>
            <person name="Lomker A."/>
            <person name="Niehaus K."/>
            <person name="Kalinowski J."/>
            <person name="Ruckert C."/>
        </authorList>
    </citation>
    <scope>NUCLEOTIDE SEQUENCE [LARGE SCALE GENOMIC DNA]</scope>
    <source>
        <strain evidence="7">AJ 3170</strain>
    </source>
</reference>
<dbReference type="InterPro" id="IPR004307">
    <property type="entry name" value="TspO_MBR"/>
</dbReference>
<feature type="transmembrane region" description="Helical" evidence="6">
    <location>
        <begin position="121"/>
        <end position="140"/>
    </location>
</feature>
<evidence type="ECO:0000256" key="1">
    <source>
        <dbReference type="ARBA" id="ARBA00004141"/>
    </source>
</evidence>
<feature type="transmembrane region" description="Helical" evidence="6">
    <location>
        <begin position="66"/>
        <end position="86"/>
    </location>
</feature>
<keyword evidence="3 6" id="KW-0812">Transmembrane</keyword>
<dbReference type="Gene3D" id="1.20.1260.100">
    <property type="entry name" value="TspO/MBR protein"/>
    <property type="match status" value="1"/>
</dbReference>
<dbReference type="AlphaFoldDB" id="X5EDT6"/>
<dbReference type="RefSeq" id="WP_227590310.1">
    <property type="nucleotide sequence ID" value="NZ_CP006842.1"/>
</dbReference>
<dbReference type="GO" id="GO:0016020">
    <property type="term" value="C:membrane"/>
    <property type="evidence" value="ECO:0007669"/>
    <property type="project" value="UniProtKB-SubCell"/>
</dbReference>
<dbReference type="STRING" id="1404245.CGLY_15670"/>
<gene>
    <name evidence="7" type="ORF">CGLY_15670</name>
</gene>
<dbReference type="eggNOG" id="ENOG5031NX0">
    <property type="taxonomic scope" value="Bacteria"/>
</dbReference>
<accession>X5EDT6</accession>
<evidence type="ECO:0000256" key="3">
    <source>
        <dbReference type="ARBA" id="ARBA00022692"/>
    </source>
</evidence>
<name>X5EDT6_9CORY</name>
<evidence type="ECO:0000256" key="5">
    <source>
        <dbReference type="ARBA" id="ARBA00023136"/>
    </source>
</evidence>
<dbReference type="Pfam" id="PF03073">
    <property type="entry name" value="TspO_MBR"/>
    <property type="match status" value="1"/>
</dbReference>
<evidence type="ECO:0000256" key="6">
    <source>
        <dbReference type="SAM" id="Phobius"/>
    </source>
</evidence>
<dbReference type="EMBL" id="CP006842">
    <property type="protein sequence ID" value="AHW65570.1"/>
    <property type="molecule type" value="Genomic_DNA"/>
</dbReference>
<dbReference type="Proteomes" id="UP000023703">
    <property type="component" value="Chromosome"/>
</dbReference>
<dbReference type="PANTHER" id="PTHR33802:SF1">
    <property type="entry name" value="XK-RELATED PROTEIN"/>
    <property type="match status" value="1"/>
</dbReference>
<dbReference type="KEGG" id="cgy:CGLY_15670"/>
<evidence type="ECO:0000313" key="7">
    <source>
        <dbReference type="EMBL" id="AHW65570.1"/>
    </source>
</evidence>
<sequence>MGRTSMSKDAAAPVPLTVPLFVLASGFLATAVAFLGAGVVGGTPVAEAAGGWLGQDATPLAPATPAFRIWSVIYVGLLAYSVWQVLPSQRRSSRQRRLRPWAVAAMLLNAAWIWSVQLDQLTLSLVVIVVLLGVLVRVLVLTVETPPETRVGAVLADGTFGLYLGWVTVATVANVAAVLAASGVEGLGPPSGPWDDAAAAVVLTGAAAVGVATAWRSGGRLMPAIGLAWGLAWIGVARLEGDWESGITSTAAFLAAAVVLTAAVLSGSLRHVQ</sequence>
<evidence type="ECO:0000256" key="4">
    <source>
        <dbReference type="ARBA" id="ARBA00022989"/>
    </source>
</evidence>